<feature type="transmembrane region" description="Helical" evidence="5">
    <location>
        <begin position="51"/>
        <end position="73"/>
    </location>
</feature>
<dbReference type="STRING" id="593133.SAMN04488006_1538"/>
<reference evidence="8" key="1">
    <citation type="submission" date="2016-10" db="EMBL/GenBank/DDBJ databases">
        <authorList>
            <person name="Varghese N."/>
            <person name="Submissions S."/>
        </authorList>
    </citation>
    <scope>NUCLEOTIDE SEQUENCE [LARGE SCALE GENOMIC DNA]</scope>
    <source>
        <strain evidence="8">DSM 24450</strain>
    </source>
</reference>
<dbReference type="InterPro" id="IPR011547">
    <property type="entry name" value="SLC26A/SulP_dom"/>
</dbReference>
<dbReference type="PROSITE" id="PS50801">
    <property type="entry name" value="STAS"/>
    <property type="match status" value="1"/>
</dbReference>
<evidence type="ECO:0000259" key="6">
    <source>
        <dbReference type="PROSITE" id="PS50801"/>
    </source>
</evidence>
<feature type="transmembrane region" description="Helical" evidence="5">
    <location>
        <begin position="255"/>
        <end position="280"/>
    </location>
</feature>
<dbReference type="RefSeq" id="WP_218157807.1">
    <property type="nucleotide sequence ID" value="NZ_FOZP01000003.1"/>
</dbReference>
<feature type="transmembrane region" description="Helical" evidence="5">
    <location>
        <begin position="385"/>
        <end position="416"/>
    </location>
</feature>
<dbReference type="InterPro" id="IPR001902">
    <property type="entry name" value="SLC26A/SulP_fam"/>
</dbReference>
<proteinExistence type="predicted"/>
<sequence length="581" mass="63710">MSLKKIFPFLTWLPLVKYTWKDDFIAGITGTIIVIPQAVAFAMIAGLPPIYGFYTAMITPIIAALFGSSYHLISGPTTTSSIVVFAVISKFASPETELEAFISLAIVLSFMAGVIKLIMGLAKMGKLVNFVSNSVVIGFAAGAGILIAFKQLKHVFGIQVPLGSSFYEIVNYIIVHIQETNLYVLTVAVGTLILAFIIKKIKYISRLYMLIAMVLGSILAILLGGNIHGIETVGTVPSNLPPFKIPNFNFEDMRLLTSGAVTLALLGLVEAVSIARAVALHSHQKLHNNQEFIGQGLSNIISSFFSSYASSGSFTRSGVNYQAGAKTPLSAIVSAIGLMLVVLFFAKYASYLPKPAMGGIILLVGYNLIDFENIKIIIKSSKREFIVLMITLLGTLFLELEIALLLGILISLFFYLEKTSKPNIAVLGKNSDDKFINIIRDETTKECPQLKIIRIDGSIYFGAVEGISNYFADLYEENKQQHLLIISNGVNFIDVAGAEWLSREVLKWQKRGGGIYFVGLKIISQDILQNGGFISAIGSENFFKDKYTAISTIYKKLDKNICENCDIKLFGECKKLLHNEY</sequence>
<feature type="transmembrane region" description="Helical" evidence="5">
    <location>
        <begin position="207"/>
        <end position="230"/>
    </location>
</feature>
<dbReference type="PANTHER" id="PTHR11814">
    <property type="entry name" value="SULFATE TRANSPORTER"/>
    <property type="match status" value="1"/>
</dbReference>
<feature type="transmembrane region" description="Helical" evidence="5">
    <location>
        <begin position="24"/>
        <end position="44"/>
    </location>
</feature>
<dbReference type="CDD" id="cd07042">
    <property type="entry name" value="STAS_SulP_like_sulfate_transporter"/>
    <property type="match status" value="1"/>
</dbReference>
<dbReference type="GO" id="GO:0055085">
    <property type="term" value="P:transmembrane transport"/>
    <property type="evidence" value="ECO:0007669"/>
    <property type="project" value="InterPro"/>
</dbReference>
<feature type="transmembrane region" description="Helical" evidence="5">
    <location>
        <begin position="130"/>
        <end position="149"/>
    </location>
</feature>
<dbReference type="InterPro" id="IPR002645">
    <property type="entry name" value="STAS_dom"/>
</dbReference>
<gene>
    <name evidence="7" type="ORF">SAMN04488006_1538</name>
</gene>
<dbReference type="Pfam" id="PF00916">
    <property type="entry name" value="Sulfate_transp"/>
    <property type="match status" value="1"/>
</dbReference>
<organism evidence="7 8">
    <name type="scientific">Lutibacter maritimus</name>
    <dbReference type="NCBI Taxonomy" id="593133"/>
    <lineage>
        <taxon>Bacteria</taxon>
        <taxon>Pseudomonadati</taxon>
        <taxon>Bacteroidota</taxon>
        <taxon>Flavobacteriia</taxon>
        <taxon>Flavobacteriales</taxon>
        <taxon>Flavobacteriaceae</taxon>
        <taxon>Lutibacter</taxon>
    </lineage>
</organism>
<accession>A0A1I6Q6D0</accession>
<evidence type="ECO:0000313" key="8">
    <source>
        <dbReference type="Proteomes" id="UP000199312"/>
    </source>
</evidence>
<dbReference type="Pfam" id="PF01740">
    <property type="entry name" value="STAS"/>
    <property type="match status" value="1"/>
</dbReference>
<keyword evidence="2 5" id="KW-0812">Transmembrane</keyword>
<comment type="subcellular location">
    <subcellularLocation>
        <location evidence="1">Membrane</location>
        <topology evidence="1">Multi-pass membrane protein</topology>
    </subcellularLocation>
</comment>
<feature type="transmembrane region" description="Helical" evidence="5">
    <location>
        <begin position="329"/>
        <end position="349"/>
    </location>
</feature>
<keyword evidence="4 5" id="KW-0472">Membrane</keyword>
<dbReference type="EMBL" id="FOZP01000003">
    <property type="protein sequence ID" value="SFS48007.1"/>
    <property type="molecule type" value="Genomic_DNA"/>
</dbReference>
<feature type="transmembrane region" description="Helical" evidence="5">
    <location>
        <begin position="169"/>
        <end position="195"/>
    </location>
</feature>
<protein>
    <submittedName>
        <fullName evidence="7">Sulfate permease, SulP family</fullName>
    </submittedName>
</protein>
<dbReference type="SUPFAM" id="SSF52091">
    <property type="entry name" value="SpoIIaa-like"/>
    <property type="match status" value="1"/>
</dbReference>
<evidence type="ECO:0000256" key="1">
    <source>
        <dbReference type="ARBA" id="ARBA00004141"/>
    </source>
</evidence>
<evidence type="ECO:0000256" key="3">
    <source>
        <dbReference type="ARBA" id="ARBA00022989"/>
    </source>
</evidence>
<evidence type="ECO:0000313" key="7">
    <source>
        <dbReference type="EMBL" id="SFS48007.1"/>
    </source>
</evidence>
<keyword evidence="8" id="KW-1185">Reference proteome</keyword>
<evidence type="ECO:0000256" key="2">
    <source>
        <dbReference type="ARBA" id="ARBA00022692"/>
    </source>
</evidence>
<evidence type="ECO:0000256" key="5">
    <source>
        <dbReference type="SAM" id="Phobius"/>
    </source>
</evidence>
<dbReference type="InterPro" id="IPR036513">
    <property type="entry name" value="STAS_dom_sf"/>
</dbReference>
<dbReference type="AlphaFoldDB" id="A0A1I6Q6D0"/>
<feature type="transmembrane region" description="Helical" evidence="5">
    <location>
        <begin position="100"/>
        <end position="118"/>
    </location>
</feature>
<dbReference type="GO" id="GO:0016020">
    <property type="term" value="C:membrane"/>
    <property type="evidence" value="ECO:0007669"/>
    <property type="project" value="UniProtKB-SubCell"/>
</dbReference>
<evidence type="ECO:0000256" key="4">
    <source>
        <dbReference type="ARBA" id="ARBA00023136"/>
    </source>
</evidence>
<dbReference type="Gene3D" id="3.30.750.24">
    <property type="entry name" value="STAS domain"/>
    <property type="match status" value="1"/>
</dbReference>
<name>A0A1I6Q6D0_9FLAO</name>
<keyword evidence="3 5" id="KW-1133">Transmembrane helix</keyword>
<dbReference type="Proteomes" id="UP000199312">
    <property type="component" value="Unassembled WGS sequence"/>
</dbReference>
<feature type="domain" description="STAS" evidence="6">
    <location>
        <begin position="440"/>
        <end position="553"/>
    </location>
</feature>